<evidence type="ECO:0000256" key="5">
    <source>
        <dbReference type="HAMAP-Rule" id="MF_00378"/>
    </source>
</evidence>
<dbReference type="EMBL" id="JAIFRO010000001">
    <property type="protein sequence ID" value="MBX4335135.1"/>
    <property type="molecule type" value="Genomic_DNA"/>
</dbReference>
<keyword evidence="4 5" id="KW-0269">Exonuclease</keyword>
<dbReference type="InterPro" id="IPR003753">
    <property type="entry name" value="Exonuc_VII_L"/>
</dbReference>
<comment type="subcellular location">
    <subcellularLocation>
        <location evidence="5 6">Cytoplasm</location>
    </subcellularLocation>
</comment>
<evidence type="ECO:0000256" key="1">
    <source>
        <dbReference type="ARBA" id="ARBA00022490"/>
    </source>
</evidence>
<dbReference type="InterPro" id="IPR025824">
    <property type="entry name" value="OB-fold_nuc-bd_dom"/>
</dbReference>
<dbReference type="Proteomes" id="UP000746918">
    <property type="component" value="Unassembled WGS sequence"/>
</dbReference>
<proteinExistence type="inferred from homology"/>
<name>A0ABS7I982_9HYPH</name>
<dbReference type="InterPro" id="IPR020579">
    <property type="entry name" value="Exonuc_VII_lsu_C"/>
</dbReference>
<sequence length="476" mass="53512">MSSLFFEKAEATNVAEFSVSEIAGALKRIVEEKFGYVRVRGEISGYRGTHASGHAYFALKDEKARLEAVIWRSVMEKLKFPPEEGMEVVAVGKLTTYPGSSKYQIVIEKLEPTGIGALMTLLENRKKKFFEEGLFDDAKKKPLPYLPCIIGVVTSPTGAVIRDIIHRISDRFPLHILVWPVRVQGETCGREVAAAVEGFNALPLGGIIPKPDLIIVARGGGSLEDLWGFNDEAVVRAVYASALPVISAVGHETDWTLIDYVADWRAPTPTGAAEKAVPVKIDLEIYVSLLGGRLRMGLVRYFGFHQQKLRAIIRGLPTADQLFALPRRGFDEVSSRLQRALCVSYDKKRFYFHTLSLRLAPRLLNTEKAQRNTKEYSARFYRAFVYNVEKQRTQMEIAFRLLKSTSYQNILERGFVLALGQDHKPIKRLTQIPETGQINLRFFDGDISVATQENTFTKASKHKQIKQPNDDQGTLF</sequence>
<comment type="catalytic activity">
    <reaction evidence="5 6">
        <text>Exonucleolytic cleavage in either 5'- to 3'- or 3'- to 5'-direction to yield nucleoside 5'-phosphates.</text>
        <dbReference type="EC" id="3.1.11.6"/>
    </reaction>
</comment>
<keyword evidence="10" id="KW-1185">Reference proteome</keyword>
<evidence type="ECO:0000259" key="8">
    <source>
        <dbReference type="Pfam" id="PF13742"/>
    </source>
</evidence>
<dbReference type="Pfam" id="PF13742">
    <property type="entry name" value="tRNA_anti_2"/>
    <property type="match status" value="1"/>
</dbReference>
<protein>
    <recommendedName>
        <fullName evidence="5">Exodeoxyribonuclease 7 large subunit</fullName>
        <ecNumber evidence="5">3.1.11.6</ecNumber>
    </recommendedName>
    <alternativeName>
        <fullName evidence="5">Exodeoxyribonuclease VII large subunit</fullName>
        <shortName evidence="5">Exonuclease VII large subunit</shortName>
    </alternativeName>
</protein>
<evidence type="ECO:0000259" key="7">
    <source>
        <dbReference type="Pfam" id="PF02601"/>
    </source>
</evidence>
<dbReference type="GO" id="GO:0008855">
    <property type="term" value="F:exodeoxyribonuclease VII activity"/>
    <property type="evidence" value="ECO:0007669"/>
    <property type="project" value="UniProtKB-EC"/>
</dbReference>
<dbReference type="RefSeq" id="WP_220716450.1">
    <property type="nucleotide sequence ID" value="NZ_JAIFRO010000001.1"/>
</dbReference>
<evidence type="ECO:0000256" key="4">
    <source>
        <dbReference type="ARBA" id="ARBA00022839"/>
    </source>
</evidence>
<comment type="subunit">
    <text evidence="5">Heterooligomer composed of large and small subunits.</text>
</comment>
<organism evidence="9 10">
    <name type="scientific">Bartonella raoultii</name>
    <dbReference type="NCBI Taxonomy" id="1457020"/>
    <lineage>
        <taxon>Bacteria</taxon>
        <taxon>Pseudomonadati</taxon>
        <taxon>Pseudomonadota</taxon>
        <taxon>Alphaproteobacteria</taxon>
        <taxon>Hyphomicrobiales</taxon>
        <taxon>Bartonellaceae</taxon>
        <taxon>Bartonella</taxon>
    </lineage>
</organism>
<evidence type="ECO:0000256" key="2">
    <source>
        <dbReference type="ARBA" id="ARBA00022722"/>
    </source>
</evidence>
<evidence type="ECO:0000313" key="10">
    <source>
        <dbReference type="Proteomes" id="UP000746918"/>
    </source>
</evidence>
<feature type="domain" description="OB-fold nucleic acid binding" evidence="8">
    <location>
        <begin position="17"/>
        <end position="110"/>
    </location>
</feature>
<dbReference type="PANTHER" id="PTHR30008:SF0">
    <property type="entry name" value="EXODEOXYRIBONUCLEASE 7 LARGE SUBUNIT"/>
    <property type="match status" value="1"/>
</dbReference>
<gene>
    <name evidence="5 9" type="primary">xseA</name>
    <name evidence="9" type="ORF">K3248_00640</name>
</gene>
<comment type="caution">
    <text evidence="9">The sequence shown here is derived from an EMBL/GenBank/DDBJ whole genome shotgun (WGS) entry which is preliminary data.</text>
</comment>
<keyword evidence="1 5" id="KW-0963">Cytoplasm</keyword>
<feature type="domain" description="Exonuclease VII large subunit C-terminal" evidence="7">
    <location>
        <begin position="134"/>
        <end position="449"/>
    </location>
</feature>
<dbReference type="EC" id="3.1.11.6" evidence="5"/>
<dbReference type="HAMAP" id="MF_00378">
    <property type="entry name" value="Exonuc_7_L"/>
    <property type="match status" value="1"/>
</dbReference>
<keyword evidence="3 5" id="KW-0378">Hydrolase</keyword>
<dbReference type="NCBIfam" id="TIGR00237">
    <property type="entry name" value="xseA"/>
    <property type="match status" value="1"/>
</dbReference>
<evidence type="ECO:0000256" key="3">
    <source>
        <dbReference type="ARBA" id="ARBA00022801"/>
    </source>
</evidence>
<dbReference type="Pfam" id="PF02601">
    <property type="entry name" value="Exonuc_VII_L"/>
    <property type="match status" value="1"/>
</dbReference>
<dbReference type="CDD" id="cd04489">
    <property type="entry name" value="ExoVII_LU_OBF"/>
    <property type="match status" value="1"/>
</dbReference>
<comment type="similarity">
    <text evidence="5 6">Belongs to the XseA family.</text>
</comment>
<reference evidence="9 10" key="1">
    <citation type="submission" date="2021-08" db="EMBL/GenBank/DDBJ databases">
        <title>Bartonella raoulti 094 sp. nov.</title>
        <authorList>
            <person name="Zgheib R."/>
            <person name="Hammoud A."/>
        </authorList>
    </citation>
    <scope>NUCLEOTIDE SEQUENCE [LARGE SCALE GENOMIC DNA]</scope>
    <source>
        <strain evidence="9 10">094</strain>
    </source>
</reference>
<keyword evidence="2 5" id="KW-0540">Nuclease</keyword>
<evidence type="ECO:0000256" key="6">
    <source>
        <dbReference type="RuleBase" id="RU004355"/>
    </source>
</evidence>
<evidence type="ECO:0000313" key="9">
    <source>
        <dbReference type="EMBL" id="MBX4335135.1"/>
    </source>
</evidence>
<dbReference type="PANTHER" id="PTHR30008">
    <property type="entry name" value="EXODEOXYRIBONUCLEASE 7 LARGE SUBUNIT"/>
    <property type="match status" value="1"/>
</dbReference>
<accession>A0ABS7I982</accession>
<comment type="function">
    <text evidence="5">Bidirectionally degrades single-stranded DNA into large acid-insoluble oligonucleotides, which are then degraded further into small acid-soluble oligonucleotides.</text>
</comment>